<protein>
    <submittedName>
        <fullName evidence="1">Uncharacterized protein</fullName>
    </submittedName>
</protein>
<gene>
    <name evidence="1" type="ORF">KL86DYS2_11651</name>
</gene>
<organism evidence="1">
    <name type="scientific">uncultured Dysgonomonas sp</name>
    <dbReference type="NCBI Taxonomy" id="206096"/>
    <lineage>
        <taxon>Bacteria</taxon>
        <taxon>Pseudomonadati</taxon>
        <taxon>Bacteroidota</taxon>
        <taxon>Bacteroidia</taxon>
        <taxon>Bacteroidales</taxon>
        <taxon>Dysgonomonadaceae</taxon>
        <taxon>Dysgonomonas</taxon>
        <taxon>environmental samples</taxon>
    </lineage>
</organism>
<accession>A0A212JIZ5</accession>
<name>A0A212JIZ5_9BACT</name>
<evidence type="ECO:0000313" key="1">
    <source>
        <dbReference type="EMBL" id="SBV99416.1"/>
    </source>
</evidence>
<proteinExistence type="predicted"/>
<sequence length="42" mass="5117">MPAIFIIITFTTRGVRIVIFEKYEYNQAYRRKSINRTYLLCN</sequence>
<dbReference type="EMBL" id="FLUL01000001">
    <property type="protein sequence ID" value="SBV99416.1"/>
    <property type="molecule type" value="Genomic_DNA"/>
</dbReference>
<dbReference type="AlphaFoldDB" id="A0A212JIZ5"/>
<reference evidence="1" key="1">
    <citation type="submission" date="2016-04" db="EMBL/GenBank/DDBJ databases">
        <authorList>
            <person name="Evans L.H."/>
            <person name="Alamgir A."/>
            <person name="Owens N."/>
            <person name="Weber N.D."/>
            <person name="Virtaneva K."/>
            <person name="Barbian K."/>
            <person name="Babar A."/>
            <person name="Rosenke K."/>
        </authorList>
    </citation>
    <scope>NUCLEOTIDE SEQUENCE</scope>
    <source>
        <strain evidence="1">86-2</strain>
    </source>
</reference>